<evidence type="ECO:0000256" key="1">
    <source>
        <dbReference type="SAM" id="MobiDB-lite"/>
    </source>
</evidence>
<dbReference type="InterPro" id="IPR003615">
    <property type="entry name" value="HNH_nuc"/>
</dbReference>
<dbReference type="Pfam" id="PF13391">
    <property type="entry name" value="HNH_2"/>
    <property type="match status" value="1"/>
</dbReference>
<feature type="domain" description="HNH nuclease" evidence="2">
    <location>
        <begin position="260"/>
        <end position="308"/>
    </location>
</feature>
<protein>
    <recommendedName>
        <fullName evidence="2">HNH nuclease domain-containing protein</fullName>
    </recommendedName>
</protein>
<feature type="compositionally biased region" description="Basic and acidic residues" evidence="1">
    <location>
        <begin position="212"/>
        <end position="235"/>
    </location>
</feature>
<feature type="region of interest" description="Disordered" evidence="1">
    <location>
        <begin position="204"/>
        <end position="235"/>
    </location>
</feature>
<dbReference type="EMBL" id="CABN01000039">
    <property type="protein sequence ID" value="CBH99647.1"/>
    <property type="molecule type" value="Genomic_DNA"/>
</dbReference>
<name>E6PXI8_9ZZZZ</name>
<evidence type="ECO:0000313" key="3">
    <source>
        <dbReference type="EMBL" id="CBH99647.1"/>
    </source>
</evidence>
<sequence>MVSETPTRRFRNPESIESERVTRAMLSGFLSRRGYAVESDERIRNGQTIVATDPDGEQLALRVRICWRRDRRSQESSLARTFSAAQLLANIGKDDWLVSLRKKIDRERSQGITHLLIVQNDDEHIVYAALVPLSDVLPIWIAQRDTSARLIAQGRLGRRKKNHAMNGVSPTLWLQDDRAPEVARELWNYPGVLDIARLKPASEASVSLSDEEANRAGFEDDTRYTPTDGDQRQEVERQIRERRGQQHFRDMLRERHGDSCLVTGCTILAVLEAAHIKPYRGENDNHPENGLLLRSDIHTLFDLDLLGIEPDRLQVELHPSLTQEYGNLAGTTLGCAPDRRPSHKALALRYAEFQRRLDRFTSR</sequence>
<gene>
    <name evidence="3" type="ORF">CARN3_0588</name>
</gene>
<dbReference type="AlphaFoldDB" id="E6PXI8"/>
<evidence type="ECO:0000259" key="2">
    <source>
        <dbReference type="Pfam" id="PF13391"/>
    </source>
</evidence>
<organism evidence="3">
    <name type="scientific">mine drainage metagenome</name>
    <dbReference type="NCBI Taxonomy" id="410659"/>
    <lineage>
        <taxon>unclassified sequences</taxon>
        <taxon>metagenomes</taxon>
        <taxon>ecological metagenomes</taxon>
    </lineage>
</organism>
<accession>E6PXI8</accession>
<comment type="caution">
    <text evidence="3">The sequence shown here is derived from an EMBL/GenBank/DDBJ whole genome shotgun (WGS) entry which is preliminary data.</text>
</comment>
<reference evidence="3" key="1">
    <citation type="submission" date="2009-10" db="EMBL/GenBank/DDBJ databases">
        <title>Diversity of trophic interactions inside an arsenic-rich microbial ecosystem.</title>
        <authorList>
            <person name="Bertin P.N."/>
            <person name="Heinrich-Salmeron A."/>
            <person name="Pelletier E."/>
            <person name="Goulhen-Chollet F."/>
            <person name="Arsene-Ploetze F."/>
            <person name="Gallien S."/>
            <person name="Calteau A."/>
            <person name="Vallenet D."/>
            <person name="Casiot C."/>
            <person name="Chane-Woon-Ming B."/>
            <person name="Giloteaux L."/>
            <person name="Barakat M."/>
            <person name="Bonnefoy V."/>
            <person name="Bruneel O."/>
            <person name="Chandler M."/>
            <person name="Cleiss J."/>
            <person name="Duran R."/>
            <person name="Elbaz-Poulichet F."/>
            <person name="Fonknechten N."/>
            <person name="Lauga B."/>
            <person name="Mornico D."/>
            <person name="Ortet P."/>
            <person name="Schaeffer C."/>
            <person name="Siguier P."/>
            <person name="Alexander Thil Smith A."/>
            <person name="Van Dorsselaer A."/>
            <person name="Weissenbach J."/>
            <person name="Medigue C."/>
            <person name="Le Paslier D."/>
        </authorList>
    </citation>
    <scope>NUCLEOTIDE SEQUENCE</scope>
</reference>
<proteinExistence type="predicted"/>